<evidence type="ECO:0000313" key="3">
    <source>
        <dbReference type="Proteomes" id="UP000775547"/>
    </source>
</evidence>
<keyword evidence="3" id="KW-1185">Reference proteome</keyword>
<reference evidence="2" key="1">
    <citation type="submission" date="2020-07" db="EMBL/GenBank/DDBJ databases">
        <authorList>
            <person name="Nieuwenhuis M."/>
            <person name="Van De Peppel L.J.J."/>
        </authorList>
    </citation>
    <scope>NUCLEOTIDE SEQUENCE</scope>
    <source>
        <strain evidence="2">AP01</strain>
        <tissue evidence="2">Mycelium</tissue>
    </source>
</reference>
<gene>
    <name evidence="2" type="ORF">DXG03_001517</name>
</gene>
<dbReference type="OrthoDB" id="3068475at2759"/>
<name>A0A9P7K8L2_9AGAR</name>
<dbReference type="AlphaFoldDB" id="A0A9P7K8L2"/>
<dbReference type="EMBL" id="JABCKV010001315">
    <property type="protein sequence ID" value="KAG5640050.1"/>
    <property type="molecule type" value="Genomic_DNA"/>
</dbReference>
<feature type="non-terminal residue" evidence="2">
    <location>
        <position position="1"/>
    </location>
</feature>
<feature type="region of interest" description="Disordered" evidence="1">
    <location>
        <begin position="159"/>
        <end position="193"/>
    </location>
</feature>
<accession>A0A9P7K8L2</accession>
<dbReference type="Gene3D" id="3.80.10.10">
    <property type="entry name" value="Ribonuclease Inhibitor"/>
    <property type="match status" value="1"/>
</dbReference>
<feature type="compositionally biased region" description="Polar residues" evidence="1">
    <location>
        <begin position="166"/>
        <end position="193"/>
    </location>
</feature>
<comment type="caution">
    <text evidence="2">The sequence shown here is derived from an EMBL/GenBank/DDBJ whole genome shotgun (WGS) entry which is preliminary data.</text>
</comment>
<organism evidence="2 3">
    <name type="scientific">Asterophora parasitica</name>
    <dbReference type="NCBI Taxonomy" id="117018"/>
    <lineage>
        <taxon>Eukaryota</taxon>
        <taxon>Fungi</taxon>
        <taxon>Dikarya</taxon>
        <taxon>Basidiomycota</taxon>
        <taxon>Agaricomycotina</taxon>
        <taxon>Agaricomycetes</taxon>
        <taxon>Agaricomycetidae</taxon>
        <taxon>Agaricales</taxon>
        <taxon>Tricholomatineae</taxon>
        <taxon>Lyophyllaceae</taxon>
        <taxon>Asterophora</taxon>
    </lineage>
</organism>
<dbReference type="Proteomes" id="UP000775547">
    <property type="component" value="Unassembled WGS sequence"/>
</dbReference>
<proteinExistence type="predicted"/>
<dbReference type="SUPFAM" id="SSF52047">
    <property type="entry name" value="RNI-like"/>
    <property type="match status" value="1"/>
</dbReference>
<evidence type="ECO:0000313" key="2">
    <source>
        <dbReference type="EMBL" id="KAG5640050.1"/>
    </source>
</evidence>
<evidence type="ECO:0008006" key="4">
    <source>
        <dbReference type="Google" id="ProtNLM"/>
    </source>
</evidence>
<reference evidence="2" key="2">
    <citation type="submission" date="2021-10" db="EMBL/GenBank/DDBJ databases">
        <title>Phylogenomics reveals ancestral predisposition of the termite-cultivated fungus Termitomyces towards a domesticated lifestyle.</title>
        <authorList>
            <person name="Auxier B."/>
            <person name="Grum-Grzhimaylo A."/>
            <person name="Cardenas M.E."/>
            <person name="Lodge J.D."/>
            <person name="Laessoe T."/>
            <person name="Pedersen O."/>
            <person name="Smith M.E."/>
            <person name="Kuyper T.W."/>
            <person name="Franco-Molano E.A."/>
            <person name="Baroni T.J."/>
            <person name="Aanen D.K."/>
        </authorList>
    </citation>
    <scope>NUCLEOTIDE SEQUENCE</scope>
    <source>
        <strain evidence="2">AP01</strain>
        <tissue evidence="2">Mycelium</tissue>
    </source>
</reference>
<dbReference type="InterPro" id="IPR032675">
    <property type="entry name" value="LRR_dom_sf"/>
</dbReference>
<protein>
    <recommendedName>
        <fullName evidence="4">F-box domain-containing protein</fullName>
    </recommendedName>
</protein>
<sequence>IMPLMTVLGLFKGAVRTPQYAQPKILPGRLNTKSMTHVFRQQPSLSNWTKLWCPPPVYAAPGPVLRELRTTTTFTTPYLFHLPNVYYSPLWRQLVTSVTRTSVASFWSLPKIDFYSTMRQYIGTLDEVEQLGVPADISVSIAEGSSLLPQSSILSATPGGDLISSEADNSPTGQSLQASTSQTGVVTPNRENSAVEVHQSTENFSLPPPSLSQTQVPPAFTLNEGGSSLSSGWVVPNAWKRKINLTITKSIAPKMFLAILKECPNLRALSVNICPPISSQEEIYSPEITRAGKLQMLSIMTSTDPHPVFTSLRLPKLKSLSLGWDRSSGHDLLACPEGLKIDKLLEKSSDFYSLSLSNIFPPEEELLAILKSHGEKLEELIVRADPTPGLLAMSLERLVTGKTLLALAHSGRLKSLDLSYASPEVVPAAEVSGLSATISSRELSAPAPWQLAISFAKIMDQEEIDREAEKLL</sequence>
<evidence type="ECO:0000256" key="1">
    <source>
        <dbReference type="SAM" id="MobiDB-lite"/>
    </source>
</evidence>